<keyword evidence="2" id="KW-1185">Reference proteome</keyword>
<organism evidence="1 2">
    <name type="scientific">Brenthis ino</name>
    <name type="common">lesser marbled fritillary</name>
    <dbReference type="NCBI Taxonomy" id="405034"/>
    <lineage>
        <taxon>Eukaryota</taxon>
        <taxon>Metazoa</taxon>
        <taxon>Ecdysozoa</taxon>
        <taxon>Arthropoda</taxon>
        <taxon>Hexapoda</taxon>
        <taxon>Insecta</taxon>
        <taxon>Pterygota</taxon>
        <taxon>Neoptera</taxon>
        <taxon>Endopterygota</taxon>
        <taxon>Lepidoptera</taxon>
        <taxon>Glossata</taxon>
        <taxon>Ditrysia</taxon>
        <taxon>Papilionoidea</taxon>
        <taxon>Nymphalidae</taxon>
        <taxon>Heliconiinae</taxon>
        <taxon>Argynnini</taxon>
        <taxon>Brenthis</taxon>
    </lineage>
</organism>
<gene>
    <name evidence="1" type="ORF">BINO364_LOCUS14712</name>
</gene>
<dbReference type="Proteomes" id="UP000838878">
    <property type="component" value="Chromosome 8"/>
</dbReference>
<evidence type="ECO:0000313" key="2">
    <source>
        <dbReference type="Proteomes" id="UP000838878"/>
    </source>
</evidence>
<name>A0A8J9V3P5_9NEOP</name>
<reference evidence="1" key="1">
    <citation type="submission" date="2021-12" db="EMBL/GenBank/DDBJ databases">
        <authorList>
            <person name="Martin H S."/>
        </authorList>
    </citation>
    <scope>NUCLEOTIDE SEQUENCE</scope>
</reference>
<protein>
    <submittedName>
        <fullName evidence="1">Uncharacterized protein</fullName>
    </submittedName>
</protein>
<accession>A0A8J9V3P5</accession>
<evidence type="ECO:0000313" key="1">
    <source>
        <dbReference type="EMBL" id="CAH0729649.1"/>
    </source>
</evidence>
<feature type="non-terminal residue" evidence="1">
    <location>
        <position position="68"/>
    </location>
</feature>
<dbReference type="EMBL" id="OV170228">
    <property type="protein sequence ID" value="CAH0729649.1"/>
    <property type="molecule type" value="Genomic_DNA"/>
</dbReference>
<sequence>MYCCLLPLIQKPLKLSEVSYVDILEQSDFSLLNLFYVSGWCKQKVEILSRKICWCSSFINKCQKSCEI</sequence>
<dbReference type="AlphaFoldDB" id="A0A8J9V3P5"/>
<proteinExistence type="predicted"/>